<dbReference type="CDD" id="cd18186">
    <property type="entry name" value="BTB_POZ_ZBTB_KLHL-like"/>
    <property type="match status" value="1"/>
</dbReference>
<organism evidence="2 3">
    <name type="scientific">Panagrolaimus davidi</name>
    <dbReference type="NCBI Taxonomy" id="227884"/>
    <lineage>
        <taxon>Eukaryota</taxon>
        <taxon>Metazoa</taxon>
        <taxon>Ecdysozoa</taxon>
        <taxon>Nematoda</taxon>
        <taxon>Chromadorea</taxon>
        <taxon>Rhabditida</taxon>
        <taxon>Tylenchina</taxon>
        <taxon>Panagrolaimomorpha</taxon>
        <taxon>Panagrolaimoidea</taxon>
        <taxon>Panagrolaimidae</taxon>
        <taxon>Panagrolaimus</taxon>
    </lineage>
</organism>
<name>A0A914PQP7_9BILA</name>
<dbReference type="InterPro" id="IPR011333">
    <property type="entry name" value="SKP1/BTB/POZ_sf"/>
</dbReference>
<dbReference type="InterPro" id="IPR000210">
    <property type="entry name" value="BTB/POZ_dom"/>
</dbReference>
<dbReference type="Proteomes" id="UP000887578">
    <property type="component" value="Unplaced"/>
</dbReference>
<keyword evidence="2" id="KW-1185">Reference proteome</keyword>
<dbReference type="AlphaFoldDB" id="A0A914PQP7"/>
<dbReference type="Gene3D" id="3.30.710.10">
    <property type="entry name" value="Potassium Channel Kv1.1, Chain A"/>
    <property type="match status" value="1"/>
</dbReference>
<dbReference type="SUPFAM" id="SSF54695">
    <property type="entry name" value="POZ domain"/>
    <property type="match status" value="1"/>
</dbReference>
<proteinExistence type="predicted"/>
<dbReference type="PROSITE" id="PS50097">
    <property type="entry name" value="BTB"/>
    <property type="match status" value="1"/>
</dbReference>
<evidence type="ECO:0000313" key="3">
    <source>
        <dbReference type="WBParaSite" id="PDA_v2.g20925.t1"/>
    </source>
</evidence>
<evidence type="ECO:0000313" key="2">
    <source>
        <dbReference type="Proteomes" id="UP000887578"/>
    </source>
</evidence>
<feature type="domain" description="BTB" evidence="1">
    <location>
        <begin position="160"/>
        <end position="222"/>
    </location>
</feature>
<accession>A0A914PQP7</accession>
<dbReference type="WBParaSite" id="PDA_v2.g20925.t1">
    <property type="protein sequence ID" value="PDA_v2.g20925.t1"/>
    <property type="gene ID" value="PDA_v2.g20925"/>
</dbReference>
<dbReference type="SMART" id="SM00225">
    <property type="entry name" value="BTB"/>
    <property type="match status" value="1"/>
</dbReference>
<evidence type="ECO:0000259" key="1">
    <source>
        <dbReference type="PROSITE" id="PS50097"/>
    </source>
</evidence>
<reference evidence="3" key="1">
    <citation type="submission" date="2022-11" db="UniProtKB">
        <authorList>
            <consortium name="WormBaseParasite"/>
        </authorList>
    </citation>
    <scope>IDENTIFICATION</scope>
</reference>
<sequence>MSQQPIEENLSEIKCPIYCEWILEREHAIAHLCMSPRFPLPGCSGLQYHVTTTEKYGDMIVQFTVGSLEFDHIDWKAYAEIVLSINGEKIRHASERIENEDNHIDMGIDCTFAEFKKTKCRYFINKNINIKIEGTLVVKDIFNPLLMGVESKFSRSDKGKNFHLVAEEKDITVHKELLDENSSVFAEIFDSEKWKETMEHRMQIPDFSHKIVDLAIDLLYSGTFVRYTFEEHVQLYQFADKYGMVKLKKVAKQGIILTPNNICEMSNFFIKLPYQELIDYCVEYLFVCSQYSYPVKDFDEIDPQIHSLAFKKLFAFPDFKKDLKVQNKSVGFDFKNWIN</sequence>
<protein>
    <submittedName>
        <fullName evidence="3">BTB domain-containing protein</fullName>
    </submittedName>
</protein>
<dbReference type="Pfam" id="PF00651">
    <property type="entry name" value="BTB"/>
    <property type="match status" value="1"/>
</dbReference>